<dbReference type="Proteomes" id="UP000471120">
    <property type="component" value="Unassembled WGS sequence"/>
</dbReference>
<organism evidence="1 2">
    <name type="scientific">Rhodococcus rhodnii</name>
    <dbReference type="NCBI Taxonomy" id="38312"/>
    <lineage>
        <taxon>Bacteria</taxon>
        <taxon>Bacillati</taxon>
        <taxon>Actinomycetota</taxon>
        <taxon>Actinomycetes</taxon>
        <taxon>Mycobacteriales</taxon>
        <taxon>Nocardiaceae</taxon>
        <taxon>Rhodococcus</taxon>
    </lineage>
</organism>
<name>A0A6P2CCM8_9NOCA</name>
<dbReference type="AlphaFoldDB" id="A0A6P2CCM8"/>
<evidence type="ECO:0000313" key="1">
    <source>
        <dbReference type="EMBL" id="TXG90293.1"/>
    </source>
</evidence>
<gene>
    <name evidence="1" type="ORF">DW322_08735</name>
</gene>
<protein>
    <submittedName>
        <fullName evidence="1">Uncharacterized protein</fullName>
    </submittedName>
</protein>
<proteinExistence type="predicted"/>
<evidence type="ECO:0000313" key="2">
    <source>
        <dbReference type="Proteomes" id="UP000471120"/>
    </source>
</evidence>
<sequence>MTITPEALARLIADAFYDQDSSVDDANLTETTISDTFDLVAVASALLARHAVLELPEPDSRFDGDEDTNAYVDFHAVLDTITVYDDGDIEAVLSHRYGDTPADLRILAAALCAAANRAEKVKA</sequence>
<comment type="caution">
    <text evidence="1">The sequence shown here is derived from an EMBL/GenBank/DDBJ whole genome shotgun (WGS) entry which is preliminary data.</text>
</comment>
<dbReference type="EMBL" id="QRCM01000001">
    <property type="protein sequence ID" value="TXG90293.1"/>
    <property type="molecule type" value="Genomic_DNA"/>
</dbReference>
<accession>A0A6P2CCM8</accession>
<reference evidence="1 2" key="1">
    <citation type="submission" date="2018-07" db="EMBL/GenBank/DDBJ databases">
        <title>Genome sequence of Rhodococcus rhodnii ATCC 35071 from Rhodnius prolixus.</title>
        <authorList>
            <person name="Patel V."/>
            <person name="Vogel K.J."/>
        </authorList>
    </citation>
    <scope>NUCLEOTIDE SEQUENCE [LARGE SCALE GENOMIC DNA]</scope>
    <source>
        <strain evidence="1 2">ATCC 35071</strain>
    </source>
</reference>
<dbReference type="RefSeq" id="WP_010836811.1">
    <property type="nucleotide sequence ID" value="NZ_QRCM01000001.1"/>
</dbReference>